<feature type="coiled-coil region" evidence="1">
    <location>
        <begin position="45"/>
        <end position="72"/>
    </location>
</feature>
<evidence type="ECO:0000313" key="2">
    <source>
        <dbReference type="EMBL" id="KAF9065133.1"/>
    </source>
</evidence>
<dbReference type="SUPFAM" id="SSF52047">
    <property type="entry name" value="RNI-like"/>
    <property type="match status" value="1"/>
</dbReference>
<sequence>MAIGTPADRVICFRCRHYTTPRTNIDTVALSQRFRSEYGPATMDMKEVAELLEAVDKDLEDYESEILLLQSRIMYIKAQQTQLKKHAAVLRSLRSPIRRFPNEILSRIFDFACDKNLLQEFPWSKDFKFVPSTPIVEPFRHLPAMSISSVCTRWRSVALSSPAIWSRISLELSPENSRLPNVQLVLSAFLYTVELHLHRSGQQPLTIELDISGALDAGNNVIPYQLLAFDLVCNYSWRSFTMGGYQPILRFPMPGFNRIRNCHSLENLRFVISGEPDDELELFTQADGLHSITLYMIGNLPTPFWTEIASLTVECMYGEIANVFNYASSPKELVLGEREDQDSDLSPCVPPLLCTSVSTLKLKLCLHWDDPLADIAFSSFTFPSLSCLAIVGSDELPYEGAWPKATLAAFLRRSSCNLTEFEVKSVSVSDIDLIAALKLMPSLMNLYIDDTHGGDDPMSPITSRFIRSLHGLHWTELRPSGSTLVPKLRELKLTFDGSQFDDSLFIEMVNSRWLPDTQYASGIGLSCLRVVTLRFNNREVDPAVYRPLDYLDKAGMMVVVLSGVDD</sequence>
<dbReference type="Gene3D" id="3.80.10.10">
    <property type="entry name" value="Ribonuclease Inhibitor"/>
    <property type="match status" value="1"/>
</dbReference>
<gene>
    <name evidence="2" type="ORF">BDP27DRAFT_1332337</name>
</gene>
<reference evidence="2" key="1">
    <citation type="submission" date="2020-11" db="EMBL/GenBank/DDBJ databases">
        <authorList>
            <consortium name="DOE Joint Genome Institute"/>
            <person name="Ahrendt S."/>
            <person name="Riley R."/>
            <person name="Andreopoulos W."/>
            <person name="Labutti K."/>
            <person name="Pangilinan J."/>
            <person name="Ruiz-Duenas F.J."/>
            <person name="Barrasa J.M."/>
            <person name="Sanchez-Garcia M."/>
            <person name="Camarero S."/>
            <person name="Miyauchi S."/>
            <person name="Serrano A."/>
            <person name="Linde D."/>
            <person name="Babiker R."/>
            <person name="Drula E."/>
            <person name="Ayuso-Fernandez I."/>
            <person name="Pacheco R."/>
            <person name="Padilla G."/>
            <person name="Ferreira P."/>
            <person name="Barriuso J."/>
            <person name="Kellner H."/>
            <person name="Castanera R."/>
            <person name="Alfaro M."/>
            <person name="Ramirez L."/>
            <person name="Pisabarro A.G."/>
            <person name="Kuo A."/>
            <person name="Tritt A."/>
            <person name="Lipzen A."/>
            <person name="He G."/>
            <person name="Yan M."/>
            <person name="Ng V."/>
            <person name="Cullen D."/>
            <person name="Martin F."/>
            <person name="Rosso M.-N."/>
            <person name="Henrissat B."/>
            <person name="Hibbett D."/>
            <person name="Martinez A.T."/>
            <person name="Grigoriev I.V."/>
        </authorList>
    </citation>
    <scope>NUCLEOTIDE SEQUENCE</scope>
    <source>
        <strain evidence="2">AH 40177</strain>
    </source>
</reference>
<dbReference type="AlphaFoldDB" id="A0A9P5U4U9"/>
<evidence type="ECO:0008006" key="4">
    <source>
        <dbReference type="Google" id="ProtNLM"/>
    </source>
</evidence>
<dbReference type="OrthoDB" id="3266451at2759"/>
<evidence type="ECO:0000313" key="3">
    <source>
        <dbReference type="Proteomes" id="UP000772434"/>
    </source>
</evidence>
<evidence type="ECO:0000256" key="1">
    <source>
        <dbReference type="SAM" id="Coils"/>
    </source>
</evidence>
<dbReference type="InterPro" id="IPR032675">
    <property type="entry name" value="LRR_dom_sf"/>
</dbReference>
<dbReference type="Proteomes" id="UP000772434">
    <property type="component" value="Unassembled WGS sequence"/>
</dbReference>
<accession>A0A9P5U4U9</accession>
<protein>
    <recommendedName>
        <fullName evidence="4">F-box domain-containing protein</fullName>
    </recommendedName>
</protein>
<keyword evidence="1" id="KW-0175">Coiled coil</keyword>
<comment type="caution">
    <text evidence="2">The sequence shown here is derived from an EMBL/GenBank/DDBJ whole genome shotgun (WGS) entry which is preliminary data.</text>
</comment>
<name>A0A9P5U4U9_9AGAR</name>
<proteinExistence type="predicted"/>
<dbReference type="Gene3D" id="1.20.1280.50">
    <property type="match status" value="1"/>
</dbReference>
<organism evidence="2 3">
    <name type="scientific">Rhodocollybia butyracea</name>
    <dbReference type="NCBI Taxonomy" id="206335"/>
    <lineage>
        <taxon>Eukaryota</taxon>
        <taxon>Fungi</taxon>
        <taxon>Dikarya</taxon>
        <taxon>Basidiomycota</taxon>
        <taxon>Agaricomycotina</taxon>
        <taxon>Agaricomycetes</taxon>
        <taxon>Agaricomycetidae</taxon>
        <taxon>Agaricales</taxon>
        <taxon>Marasmiineae</taxon>
        <taxon>Omphalotaceae</taxon>
        <taxon>Rhodocollybia</taxon>
    </lineage>
</organism>
<dbReference type="EMBL" id="JADNRY010000108">
    <property type="protein sequence ID" value="KAF9065133.1"/>
    <property type="molecule type" value="Genomic_DNA"/>
</dbReference>
<keyword evidence="3" id="KW-1185">Reference proteome</keyword>